<dbReference type="Proteomes" id="UP000077154">
    <property type="component" value="Unassembled WGS sequence"/>
</dbReference>
<gene>
    <name evidence="1" type="ORF">VC83_00598</name>
</gene>
<protein>
    <submittedName>
        <fullName evidence="1">Uncharacterized protein</fullName>
    </submittedName>
</protein>
<proteinExistence type="predicted"/>
<accession>A0A177AM27</accession>
<organism evidence="1">
    <name type="scientific">Pseudogymnoascus destructans</name>
    <dbReference type="NCBI Taxonomy" id="655981"/>
    <lineage>
        <taxon>Eukaryota</taxon>
        <taxon>Fungi</taxon>
        <taxon>Dikarya</taxon>
        <taxon>Ascomycota</taxon>
        <taxon>Pezizomycotina</taxon>
        <taxon>Leotiomycetes</taxon>
        <taxon>Thelebolales</taxon>
        <taxon>Thelebolaceae</taxon>
        <taxon>Pseudogymnoascus</taxon>
    </lineage>
</organism>
<reference evidence="1" key="1">
    <citation type="submission" date="2016-03" db="EMBL/GenBank/DDBJ databases">
        <title>Updated assembly of Pseudogymnoascus destructans, the fungus causing white-nose syndrome of bats.</title>
        <authorList>
            <person name="Palmer J.M."/>
            <person name="Drees K.P."/>
            <person name="Foster J.T."/>
            <person name="Lindner D.L."/>
        </authorList>
    </citation>
    <scope>NUCLEOTIDE SEQUENCE [LARGE SCALE GENOMIC DNA]</scope>
    <source>
        <strain evidence="1">20631-21</strain>
    </source>
</reference>
<dbReference type="AlphaFoldDB" id="A0A177AM27"/>
<dbReference type="EMBL" id="KV441386">
    <property type="protein sequence ID" value="OAF63085.1"/>
    <property type="molecule type" value="Genomic_DNA"/>
</dbReference>
<sequence>MGQPVIQLQNEGNVNCVLKELRLHYQILQCLGEKEHNDNLAKVLLFMVELDVYNCRWSNGYQRVREFMEIEGGGRHSRHDDFHGGVR</sequence>
<evidence type="ECO:0000313" key="1">
    <source>
        <dbReference type="EMBL" id="OAF63085.1"/>
    </source>
</evidence>
<dbReference type="GeneID" id="36283692"/>
<name>A0A177AM27_9PEZI</name>
<dbReference type="RefSeq" id="XP_024328355.1">
    <property type="nucleotide sequence ID" value="XM_024464287.1"/>
</dbReference>